<sequence>MTGIKIYDHGELLEIGFQDIRKFHGIRAYMAIGVAYRIMEAAFEALYGNEVPSREDISIVSGHGGPGFRDAFEFVTRADTRGEYLVDVSYPQAQYDPHRPTSYAYVFKRQTGEQVEVSLKEDFLPAVFYEYLKKGREDSFTAEEFEACEKLKKELCMRALKMPLESLLEVRHV</sequence>
<comment type="caution">
    <text evidence="1">The sequence shown here is derived from an EMBL/GenBank/DDBJ whole genome shotgun (WGS) entry which is preliminary data.</text>
</comment>
<dbReference type="Proteomes" id="UP001225873">
    <property type="component" value="Unassembled WGS sequence"/>
</dbReference>
<keyword evidence="2" id="KW-1185">Reference proteome</keyword>
<organism evidence="1 2">
    <name type="scientific">Planococcus notacanthi</name>
    <dbReference type="NCBI Taxonomy" id="3035188"/>
    <lineage>
        <taxon>Bacteria</taxon>
        <taxon>Bacillati</taxon>
        <taxon>Bacillota</taxon>
        <taxon>Bacilli</taxon>
        <taxon>Bacillales</taxon>
        <taxon>Caryophanaceae</taxon>
        <taxon>Planococcus</taxon>
    </lineage>
</organism>
<evidence type="ECO:0008006" key="3">
    <source>
        <dbReference type="Google" id="ProtNLM"/>
    </source>
</evidence>
<name>A0ABT7ZH14_9BACL</name>
<proteinExistence type="predicted"/>
<evidence type="ECO:0000313" key="2">
    <source>
        <dbReference type="Proteomes" id="UP001225873"/>
    </source>
</evidence>
<dbReference type="RefSeq" id="WP_290214325.1">
    <property type="nucleotide sequence ID" value="NZ_JASDCQ010000001.1"/>
</dbReference>
<reference evidence="1 2" key="1">
    <citation type="submission" date="2023-03" db="EMBL/GenBank/DDBJ databases">
        <authorList>
            <person name="Uniacke-Lowe S."/>
            <person name="Ross P."/>
            <person name="Hill C."/>
        </authorList>
    </citation>
    <scope>NUCLEOTIDE SEQUENCE [LARGE SCALE GENOMIC DNA]</scope>
    <source>
        <strain evidence="1 2">APC 4016</strain>
    </source>
</reference>
<gene>
    <name evidence="1" type="ORF">QMA01_03980</name>
</gene>
<protein>
    <recommendedName>
        <fullName evidence="3">Formylmethanofuran dehydrogenase subunit E domain-containing protein</fullName>
    </recommendedName>
</protein>
<evidence type="ECO:0000313" key="1">
    <source>
        <dbReference type="EMBL" id="MDN3426445.1"/>
    </source>
</evidence>
<accession>A0ABT7ZH14</accession>
<dbReference type="EMBL" id="JASDCQ010000001">
    <property type="protein sequence ID" value="MDN3426445.1"/>
    <property type="molecule type" value="Genomic_DNA"/>
</dbReference>
<dbReference type="SUPFAM" id="SSF143555">
    <property type="entry name" value="FwdE-like"/>
    <property type="match status" value="1"/>
</dbReference>